<evidence type="ECO:0000256" key="3">
    <source>
        <dbReference type="ARBA" id="ARBA00022679"/>
    </source>
</evidence>
<proteinExistence type="inferred from homology"/>
<dbReference type="NCBIfam" id="TIGR03539">
    <property type="entry name" value="DapC_actino"/>
    <property type="match status" value="1"/>
</dbReference>
<comment type="cofactor">
    <cofactor evidence="1 4">
        <name>pyridoxal 5'-phosphate</name>
        <dbReference type="ChEBI" id="CHEBI:597326"/>
    </cofactor>
</comment>
<dbReference type="EMBL" id="CP122566">
    <property type="protein sequence ID" value="WGH93247.1"/>
    <property type="molecule type" value="Genomic_DNA"/>
</dbReference>
<comment type="similarity">
    <text evidence="4">Belongs to the class-I pyridoxal-phosphate-dependent aminotransferase family.</text>
</comment>
<evidence type="ECO:0000256" key="2">
    <source>
        <dbReference type="ARBA" id="ARBA00022576"/>
    </source>
</evidence>
<name>A0AAJ6AIC2_9MICC</name>
<keyword evidence="2 4" id="KW-0032">Aminotransferase</keyword>
<dbReference type="Gene3D" id="3.90.1150.10">
    <property type="entry name" value="Aspartate Aminotransferase, domain 1"/>
    <property type="match status" value="1"/>
</dbReference>
<evidence type="ECO:0000313" key="7">
    <source>
        <dbReference type="Proteomes" id="UP001224674"/>
    </source>
</evidence>
<reference evidence="6 7" key="1">
    <citation type="submission" date="2023-03" db="EMBL/GenBank/DDBJ databases">
        <title>Complete genome sequences of several Auritidibacter ignavus strains isolated from ear infections.</title>
        <authorList>
            <person name="Baehr T."/>
            <person name="Baumhoegger A.M."/>
        </authorList>
    </citation>
    <scope>NUCLEOTIDE SEQUENCE [LARGE SCALE GENOMIC DNA]</scope>
    <source>
        <strain evidence="6 7">BABAE-6</strain>
    </source>
</reference>
<dbReference type="AlphaFoldDB" id="A0AAJ6AIC2"/>
<dbReference type="Gene3D" id="3.40.640.10">
    <property type="entry name" value="Type I PLP-dependent aspartate aminotransferase-like (Major domain)"/>
    <property type="match status" value="1"/>
</dbReference>
<dbReference type="Pfam" id="PF00155">
    <property type="entry name" value="Aminotran_1_2"/>
    <property type="match status" value="1"/>
</dbReference>
<organism evidence="6 7">
    <name type="scientific">Auritidibacter ignavus</name>
    <dbReference type="NCBI Taxonomy" id="678932"/>
    <lineage>
        <taxon>Bacteria</taxon>
        <taxon>Bacillati</taxon>
        <taxon>Actinomycetota</taxon>
        <taxon>Actinomycetes</taxon>
        <taxon>Micrococcales</taxon>
        <taxon>Micrococcaceae</taxon>
        <taxon>Auritidibacter</taxon>
    </lineage>
</organism>
<dbReference type="GO" id="GO:0008483">
    <property type="term" value="F:transaminase activity"/>
    <property type="evidence" value="ECO:0007669"/>
    <property type="project" value="UniProtKB-KW"/>
</dbReference>
<dbReference type="InterPro" id="IPR004839">
    <property type="entry name" value="Aminotransferase_I/II_large"/>
</dbReference>
<dbReference type="PANTHER" id="PTHR42832">
    <property type="entry name" value="AMINO ACID AMINOTRANSFERASE"/>
    <property type="match status" value="1"/>
</dbReference>
<evidence type="ECO:0000256" key="4">
    <source>
        <dbReference type="RuleBase" id="RU000481"/>
    </source>
</evidence>
<gene>
    <name evidence="6" type="primary">dapC</name>
    <name evidence="6" type="ORF">QDX21_00025</name>
</gene>
<keyword evidence="7" id="KW-1185">Reference proteome</keyword>
<accession>A0AAJ6AIC2</accession>
<evidence type="ECO:0000313" key="6">
    <source>
        <dbReference type="EMBL" id="WGH93247.1"/>
    </source>
</evidence>
<dbReference type="PROSITE" id="PS00105">
    <property type="entry name" value="AA_TRANSFER_CLASS_1"/>
    <property type="match status" value="1"/>
</dbReference>
<protein>
    <recommendedName>
        <fullName evidence="4">Aminotransferase</fullName>
        <ecNumber evidence="4">2.6.1.-</ecNumber>
    </recommendedName>
</protein>
<dbReference type="InterPro" id="IPR015422">
    <property type="entry name" value="PyrdxlP-dep_Trfase_small"/>
</dbReference>
<evidence type="ECO:0000256" key="1">
    <source>
        <dbReference type="ARBA" id="ARBA00001933"/>
    </source>
</evidence>
<feature type="domain" description="Aminotransferase class I/classII large" evidence="5">
    <location>
        <begin position="26"/>
        <end position="375"/>
    </location>
</feature>
<dbReference type="InterPro" id="IPR004838">
    <property type="entry name" value="NHTrfase_class1_PyrdxlP-BS"/>
</dbReference>
<dbReference type="EC" id="2.6.1.-" evidence="4"/>
<dbReference type="InterPro" id="IPR015421">
    <property type="entry name" value="PyrdxlP-dep_Trfase_major"/>
</dbReference>
<dbReference type="InterPro" id="IPR050881">
    <property type="entry name" value="LL-DAP_aminotransferase"/>
</dbReference>
<dbReference type="Proteomes" id="UP001224674">
    <property type="component" value="Chromosome"/>
</dbReference>
<keyword evidence="3 4" id="KW-0808">Transferase</keyword>
<sequence length="379" mass="41056">MVKLPVYPWEELTPYRQRAEQHPDGVCDLSIGSPVDPVPDFIQQALVQASNWPGYPVAGGDDHLRRAIAEWYARRRNVPELGPEHTAATVGSKELVAWLPLMLGLGPGDVVVRPRISYPTYDIGARLAGAVSIPTDDLATVDAETAARVKLVWLNSPANPTGDVLDRDQLSRTVDHARQLGAVIANDECYAELGWDHWEDHRVPSILDPVVTQGDLRGVLSVYSLSKQSNMAGYRAAFIAGDPTLIAELINIRKHAGMVVPGPLQAAMVAALNDDEHVAVQKARYRTRRGQLMSALRQAGLEVHGSEAGLYLWVCQPGRTADSATSQDSWDLVRRFADAGIVTGPGVFYSEAGNGYVRLSITAPDDVVAVAAHRISVGL</sequence>
<dbReference type="CDD" id="cd00609">
    <property type="entry name" value="AAT_like"/>
    <property type="match status" value="1"/>
</dbReference>
<dbReference type="RefSeq" id="WP_110100215.1">
    <property type="nucleotide sequence ID" value="NZ_CP122561.1"/>
</dbReference>
<dbReference type="PANTHER" id="PTHR42832:SF3">
    <property type="entry name" value="L-GLUTAMINE--4-(METHYLSULFANYL)-2-OXOBUTANOATE AMINOTRANSFERASE"/>
    <property type="match status" value="1"/>
</dbReference>
<evidence type="ECO:0000259" key="5">
    <source>
        <dbReference type="Pfam" id="PF00155"/>
    </source>
</evidence>
<dbReference type="GO" id="GO:0030170">
    <property type="term" value="F:pyridoxal phosphate binding"/>
    <property type="evidence" value="ECO:0007669"/>
    <property type="project" value="InterPro"/>
</dbReference>
<dbReference type="SUPFAM" id="SSF53383">
    <property type="entry name" value="PLP-dependent transferases"/>
    <property type="match status" value="1"/>
</dbReference>
<dbReference type="InterPro" id="IPR015424">
    <property type="entry name" value="PyrdxlP-dep_Trfase"/>
</dbReference>
<dbReference type="InterPro" id="IPR019880">
    <property type="entry name" value="OxyQ"/>
</dbReference>